<dbReference type="AlphaFoldDB" id="A0A1F4XJV2"/>
<evidence type="ECO:0000313" key="3">
    <source>
        <dbReference type="Proteomes" id="UP000177614"/>
    </source>
</evidence>
<sequence>MGLLERMKEKLSNMTRRSSEEERQRAEIRREMLAVGSYRVPANVSHIKWSKEEREQIETLAGQYNIMLDTLKAYKISLEGMPTWELVLAELAPEVLKRVRKLEEPALVIVPPVSRQTMVEAIDAHKVPGQKHETTNYKFGNDDLWSGGKPEATDAWEVAIVTGVRDVKADEAIRGTNYQRAKAWVKKYEGQGVDVINDARTYLALMMCSLQAGKPIDKENWTALNAKNLTESSLVAFGFWNLDRVFLNFAGPAVGYLFLRWRGSVRVM</sequence>
<reference evidence="2 3" key="1">
    <citation type="journal article" date="2016" name="Nat. Commun.">
        <title>Thousands of microbial genomes shed light on interconnected biogeochemical processes in an aquifer system.</title>
        <authorList>
            <person name="Anantharaman K."/>
            <person name="Brown C.T."/>
            <person name="Hug L.A."/>
            <person name="Sharon I."/>
            <person name="Castelle C.J."/>
            <person name="Probst A.J."/>
            <person name="Thomas B.C."/>
            <person name="Singh A."/>
            <person name="Wilkins M.J."/>
            <person name="Karaoz U."/>
            <person name="Brodie E.L."/>
            <person name="Williams K.H."/>
            <person name="Hubbard S.S."/>
            <person name="Banfield J.F."/>
        </authorList>
    </citation>
    <scope>NUCLEOTIDE SEQUENCE [LARGE SCALE GENOMIC DNA]</scope>
</reference>
<dbReference type="EMBL" id="MEWR01000014">
    <property type="protein sequence ID" value="OGC81982.1"/>
    <property type="molecule type" value="Genomic_DNA"/>
</dbReference>
<accession>A0A1F4XJV2</accession>
<dbReference type="Proteomes" id="UP000177614">
    <property type="component" value="Unassembled WGS sequence"/>
</dbReference>
<comment type="caution">
    <text evidence="2">The sequence shown here is derived from an EMBL/GenBank/DDBJ whole genome shotgun (WGS) entry which is preliminary data.</text>
</comment>
<evidence type="ECO:0000256" key="1">
    <source>
        <dbReference type="SAM" id="Coils"/>
    </source>
</evidence>
<organism evidence="2 3">
    <name type="scientific">Candidatus Abawacabacteria bacterium RBG_16_42_10</name>
    <dbReference type="NCBI Taxonomy" id="1817814"/>
    <lineage>
        <taxon>Bacteria</taxon>
        <taxon>Candidatus Abawacaibacteriota</taxon>
    </lineage>
</organism>
<feature type="coiled-coil region" evidence="1">
    <location>
        <begin position="4"/>
        <end position="31"/>
    </location>
</feature>
<evidence type="ECO:0000313" key="2">
    <source>
        <dbReference type="EMBL" id="OGC81982.1"/>
    </source>
</evidence>
<name>A0A1F4XJV2_9BACT</name>
<protein>
    <submittedName>
        <fullName evidence="2">Uncharacterized protein</fullName>
    </submittedName>
</protein>
<keyword evidence="1" id="KW-0175">Coiled coil</keyword>
<proteinExistence type="predicted"/>
<gene>
    <name evidence="2" type="ORF">A2V81_03865</name>
</gene>